<dbReference type="GO" id="GO:0035336">
    <property type="term" value="P:long-chain fatty-acyl-CoA metabolic process"/>
    <property type="evidence" value="ECO:0007669"/>
    <property type="project" value="TreeGrafter"/>
</dbReference>
<keyword evidence="2 4" id="KW-0444">Lipid biosynthesis</keyword>
<evidence type="ECO:0000256" key="1">
    <source>
        <dbReference type="ARBA" id="ARBA00005928"/>
    </source>
</evidence>
<dbReference type="EMBL" id="HBUF01089775">
    <property type="protein sequence ID" value="CAG6635380.1"/>
    <property type="molecule type" value="Transcribed_RNA"/>
</dbReference>
<protein>
    <recommendedName>
        <fullName evidence="4">Fatty acyl-CoA reductase</fullName>
        <ecNumber evidence="4">1.2.1.84</ecNumber>
    </recommendedName>
</protein>
<dbReference type="InterPro" id="IPR036291">
    <property type="entry name" value="NAD(P)-bd_dom_sf"/>
</dbReference>
<dbReference type="EMBL" id="HBUF01089774">
    <property type="protein sequence ID" value="CAG6635379.1"/>
    <property type="molecule type" value="Transcribed_RNA"/>
</dbReference>
<keyword evidence="4" id="KW-0812">Transmembrane</keyword>
<evidence type="ECO:0000256" key="4">
    <source>
        <dbReference type="RuleBase" id="RU363097"/>
    </source>
</evidence>
<dbReference type="GO" id="GO:0005777">
    <property type="term" value="C:peroxisome"/>
    <property type="evidence" value="ECO:0007669"/>
    <property type="project" value="TreeGrafter"/>
</dbReference>
<evidence type="ECO:0000256" key="5">
    <source>
        <dbReference type="SAM" id="MobiDB-lite"/>
    </source>
</evidence>
<feature type="transmembrane region" description="Helical" evidence="4">
    <location>
        <begin position="477"/>
        <end position="498"/>
    </location>
</feature>
<comment type="similarity">
    <text evidence="1 4">Belongs to the fatty acyl-CoA reductase family.</text>
</comment>
<evidence type="ECO:0000256" key="3">
    <source>
        <dbReference type="ARBA" id="ARBA00023098"/>
    </source>
</evidence>
<dbReference type="Gene3D" id="3.40.50.720">
    <property type="entry name" value="NAD(P)-binding Rossmann-like Domain"/>
    <property type="match status" value="1"/>
</dbReference>
<feature type="domain" description="Thioester reductase (TE)" evidence="7">
    <location>
        <begin position="71"/>
        <end position="339"/>
    </location>
</feature>
<dbReference type="InterPro" id="IPR013120">
    <property type="entry name" value="FAR_NAD-bd"/>
</dbReference>
<keyword evidence="3 4" id="KW-0443">Lipid metabolism</keyword>
<sequence>MGNNSVLGSLKRKKKKSGHGETEDSFQEIGMTTETIMDYFDKRDHLVEPEIESDEDSEIQKFYKSKNVLMTGASGFIGTILLEKLLRCTDVRKVYVLFRGKRNQGLDERLREYFAEDVFDRLRKEKGEFHHRVVILNGDLREHNLGLDEETREFLMEEINVVFHVAATVKFDEHLRLAHAINCKGTETLLKMGEDMKNLESFVYVSTAYSNCHRESIDEKFYEPIYKPNELKEILDSCTDLELTLLNETIIQPMPNTYTLTKNTNEYMCKQRIDKLPLVIVRPSVVMPTDDEPLPLWSKGMTGLTAMYVAVGLGIMRSVYQNTENIIDIVPGDYVVNVIIGAGWEIGTRKQKTESVSQTSQEYQQVDKNNNPIEKKFIAFDVNENNRDEMSRNGYAEVGPISERFVDEHNNVYETTVQSSQSDATNTDLIYNMVSYAQNPITLGESNMLVINSNNESEEGCEQSLWVIHHNPTNKRWVYFLYFYIFNILPTVLFFQYLEQYCGKKSQLMKIYRKIFFLNSTIETFTMKGWAFSDGNTQQLHQSMCDKDKRIFGFSIKNVNWEGYHKHLHRGLSKYAIITTMSKEMYNTRVKYMRLVDNIVINGFKLFFVYLLCHVFLRVSHSFGMLL</sequence>
<keyword evidence="4" id="KW-0472">Membrane</keyword>
<dbReference type="CDD" id="cd05236">
    <property type="entry name" value="FAR-N_SDR_e"/>
    <property type="match status" value="1"/>
</dbReference>
<evidence type="ECO:0000259" key="7">
    <source>
        <dbReference type="Pfam" id="PF07993"/>
    </source>
</evidence>
<dbReference type="SUPFAM" id="SSF51735">
    <property type="entry name" value="NAD(P)-binding Rossmann-fold domains"/>
    <property type="match status" value="1"/>
</dbReference>
<feature type="domain" description="Fatty acyl-CoA reductase C-terminal" evidence="6">
    <location>
        <begin position="493"/>
        <end position="576"/>
    </location>
</feature>
<reference evidence="8" key="1">
    <citation type="submission" date="2021-05" db="EMBL/GenBank/DDBJ databases">
        <authorList>
            <person name="Alioto T."/>
            <person name="Alioto T."/>
            <person name="Gomez Garrido J."/>
        </authorList>
    </citation>
    <scope>NUCLEOTIDE SEQUENCE</scope>
</reference>
<dbReference type="AlphaFoldDB" id="A0A8D8QNN6"/>
<dbReference type="Pfam" id="PF03015">
    <property type="entry name" value="Sterile"/>
    <property type="match status" value="1"/>
</dbReference>
<keyword evidence="4" id="KW-1133">Transmembrane helix</keyword>
<evidence type="ECO:0000259" key="6">
    <source>
        <dbReference type="Pfam" id="PF03015"/>
    </source>
</evidence>
<evidence type="ECO:0000313" key="8">
    <source>
        <dbReference type="EMBL" id="CAG6635380.1"/>
    </source>
</evidence>
<feature type="transmembrane region" description="Helical" evidence="4">
    <location>
        <begin position="595"/>
        <end position="617"/>
    </location>
</feature>
<accession>A0A8D8QNN6</accession>
<dbReference type="Pfam" id="PF07993">
    <property type="entry name" value="NAD_binding_4"/>
    <property type="match status" value="1"/>
</dbReference>
<dbReference type="GO" id="GO:0080019">
    <property type="term" value="F:alcohol-forming very long-chain fatty acyl-CoA reductase activity"/>
    <property type="evidence" value="ECO:0007669"/>
    <property type="project" value="InterPro"/>
</dbReference>
<comment type="catalytic activity">
    <reaction evidence="4">
        <text>a long-chain fatty acyl-CoA + 2 NADPH + 2 H(+) = a long-chain primary fatty alcohol + 2 NADP(+) + CoA</text>
        <dbReference type="Rhea" id="RHEA:52716"/>
        <dbReference type="ChEBI" id="CHEBI:15378"/>
        <dbReference type="ChEBI" id="CHEBI:57287"/>
        <dbReference type="ChEBI" id="CHEBI:57783"/>
        <dbReference type="ChEBI" id="CHEBI:58349"/>
        <dbReference type="ChEBI" id="CHEBI:77396"/>
        <dbReference type="ChEBI" id="CHEBI:83139"/>
        <dbReference type="EC" id="1.2.1.84"/>
    </reaction>
</comment>
<dbReference type="InterPro" id="IPR026055">
    <property type="entry name" value="FAR"/>
</dbReference>
<dbReference type="PANTHER" id="PTHR11011:SF60">
    <property type="entry name" value="FATTY ACYL-COA REDUCTASE-RELATED"/>
    <property type="match status" value="1"/>
</dbReference>
<evidence type="ECO:0000256" key="2">
    <source>
        <dbReference type="ARBA" id="ARBA00022516"/>
    </source>
</evidence>
<dbReference type="InterPro" id="IPR033640">
    <property type="entry name" value="FAR_C"/>
</dbReference>
<keyword evidence="4" id="KW-0560">Oxidoreductase</keyword>
<comment type="function">
    <text evidence="4">Catalyzes the reduction of fatty acyl-CoA to fatty alcohols.</text>
</comment>
<dbReference type="CDD" id="cd09071">
    <property type="entry name" value="FAR_C"/>
    <property type="match status" value="1"/>
</dbReference>
<feature type="region of interest" description="Disordered" evidence="5">
    <location>
        <begin position="1"/>
        <end position="27"/>
    </location>
</feature>
<dbReference type="PANTHER" id="PTHR11011">
    <property type="entry name" value="MALE STERILITY PROTEIN 2-RELATED"/>
    <property type="match status" value="1"/>
</dbReference>
<dbReference type="GO" id="GO:0102965">
    <property type="term" value="F:alcohol-forming long-chain fatty acyl-CoA reductase activity"/>
    <property type="evidence" value="ECO:0007669"/>
    <property type="project" value="UniProtKB-EC"/>
</dbReference>
<name>A0A8D8QNN6_9HEMI</name>
<keyword evidence="4" id="KW-0521">NADP</keyword>
<proteinExistence type="inferred from homology"/>
<organism evidence="8">
    <name type="scientific">Cacopsylla melanoneura</name>
    <dbReference type="NCBI Taxonomy" id="428564"/>
    <lineage>
        <taxon>Eukaryota</taxon>
        <taxon>Metazoa</taxon>
        <taxon>Ecdysozoa</taxon>
        <taxon>Arthropoda</taxon>
        <taxon>Hexapoda</taxon>
        <taxon>Insecta</taxon>
        <taxon>Pterygota</taxon>
        <taxon>Neoptera</taxon>
        <taxon>Paraneoptera</taxon>
        <taxon>Hemiptera</taxon>
        <taxon>Sternorrhyncha</taxon>
        <taxon>Psylloidea</taxon>
        <taxon>Psyllidae</taxon>
        <taxon>Psyllinae</taxon>
        <taxon>Cacopsylla</taxon>
    </lineage>
</organism>
<dbReference type="EC" id="1.2.1.84" evidence="4"/>